<reference evidence="1" key="1">
    <citation type="submission" date="2020-05" db="EMBL/GenBank/DDBJ databases">
        <title>Large-scale comparative analyses of tick genomes elucidate their genetic diversity and vector capacities.</title>
        <authorList>
            <person name="Jia N."/>
            <person name="Wang J."/>
            <person name="Shi W."/>
            <person name="Du L."/>
            <person name="Sun Y."/>
            <person name="Zhan W."/>
            <person name="Jiang J."/>
            <person name="Wang Q."/>
            <person name="Zhang B."/>
            <person name="Ji P."/>
            <person name="Sakyi L.B."/>
            <person name="Cui X."/>
            <person name="Yuan T."/>
            <person name="Jiang B."/>
            <person name="Yang W."/>
            <person name="Lam T.T.-Y."/>
            <person name="Chang Q."/>
            <person name="Ding S."/>
            <person name="Wang X."/>
            <person name="Zhu J."/>
            <person name="Ruan X."/>
            <person name="Zhao L."/>
            <person name="Wei J."/>
            <person name="Que T."/>
            <person name="Du C."/>
            <person name="Cheng J."/>
            <person name="Dai P."/>
            <person name="Han X."/>
            <person name="Huang E."/>
            <person name="Gao Y."/>
            <person name="Liu J."/>
            <person name="Shao H."/>
            <person name="Ye R."/>
            <person name="Li L."/>
            <person name="Wei W."/>
            <person name="Wang X."/>
            <person name="Wang C."/>
            <person name="Yang T."/>
            <person name="Huo Q."/>
            <person name="Li W."/>
            <person name="Guo W."/>
            <person name="Chen H."/>
            <person name="Zhou L."/>
            <person name="Ni X."/>
            <person name="Tian J."/>
            <person name="Zhou Y."/>
            <person name="Sheng Y."/>
            <person name="Liu T."/>
            <person name="Pan Y."/>
            <person name="Xia L."/>
            <person name="Li J."/>
            <person name="Zhao F."/>
            <person name="Cao W."/>
        </authorList>
    </citation>
    <scope>NUCLEOTIDE SEQUENCE</scope>
    <source>
        <strain evidence="1">Hyas-2018</strain>
    </source>
</reference>
<proteinExistence type="predicted"/>
<evidence type="ECO:0000313" key="2">
    <source>
        <dbReference type="Proteomes" id="UP000821845"/>
    </source>
</evidence>
<dbReference type="Proteomes" id="UP000821845">
    <property type="component" value="Chromosome 8"/>
</dbReference>
<keyword evidence="2" id="KW-1185">Reference proteome</keyword>
<protein>
    <submittedName>
        <fullName evidence="1">Uncharacterized protein</fullName>
    </submittedName>
</protein>
<evidence type="ECO:0000313" key="1">
    <source>
        <dbReference type="EMBL" id="KAH6924720.1"/>
    </source>
</evidence>
<sequence length="189" mass="20144">MGLTCSDARCRLHPGSLACCPRRSLVSQASRLTMVGSNSRRADELQGHLPAQQHCCRAATKFLFGGSTPSPHSRRQGFLLPPLPFRRGSLHRSAAHTSTACSRASSLLDRAPDDSAAGVFRQLPSRPRGIPTPSLVRKLDVGHFSCRSCGGAQILQSRRSGDDDGSSPPPSCKRLLRCGLSEPGVDCAS</sequence>
<organism evidence="1 2">
    <name type="scientific">Hyalomma asiaticum</name>
    <name type="common">Tick</name>
    <dbReference type="NCBI Taxonomy" id="266040"/>
    <lineage>
        <taxon>Eukaryota</taxon>
        <taxon>Metazoa</taxon>
        <taxon>Ecdysozoa</taxon>
        <taxon>Arthropoda</taxon>
        <taxon>Chelicerata</taxon>
        <taxon>Arachnida</taxon>
        <taxon>Acari</taxon>
        <taxon>Parasitiformes</taxon>
        <taxon>Ixodida</taxon>
        <taxon>Ixodoidea</taxon>
        <taxon>Ixodidae</taxon>
        <taxon>Hyalomminae</taxon>
        <taxon>Hyalomma</taxon>
    </lineage>
</organism>
<dbReference type="EMBL" id="CM023488">
    <property type="protein sequence ID" value="KAH6924720.1"/>
    <property type="molecule type" value="Genomic_DNA"/>
</dbReference>
<comment type="caution">
    <text evidence="1">The sequence shown here is derived from an EMBL/GenBank/DDBJ whole genome shotgun (WGS) entry which is preliminary data.</text>
</comment>
<gene>
    <name evidence="1" type="ORF">HPB50_022748</name>
</gene>
<accession>A0ACB7RQQ8</accession>
<name>A0ACB7RQQ8_HYAAI</name>